<gene>
    <name evidence="8" type="ORF">KsCSTR_15140</name>
    <name evidence="9" type="ORF">KSMBR1_1007</name>
</gene>
<dbReference type="Pfam" id="PF05681">
    <property type="entry name" value="Fumerase"/>
    <property type="match status" value="1"/>
</dbReference>
<dbReference type="GO" id="GO:0051539">
    <property type="term" value="F:4 iron, 4 sulfur cluster binding"/>
    <property type="evidence" value="ECO:0007669"/>
    <property type="project" value="UniProtKB-KW"/>
</dbReference>
<dbReference type="InterPro" id="IPR004646">
    <property type="entry name" value="Fe-S_hydro-lyase_TtdA-typ_cat"/>
</dbReference>
<dbReference type="Proteomes" id="UP000221734">
    <property type="component" value="Chromosome Kuenenia_stuttgartiensis_MBR1"/>
</dbReference>
<protein>
    <submittedName>
        <fullName evidence="8">Putative L(+)-tartrate dehydratase subunit alpha</fullName>
        <ecNumber evidence="8">4.2.1.32</ecNumber>
    </submittedName>
</protein>
<keyword evidence="4" id="KW-0408">Iron</keyword>
<evidence type="ECO:0000259" key="7">
    <source>
        <dbReference type="Pfam" id="PF05681"/>
    </source>
</evidence>
<proteinExistence type="inferred from homology"/>
<name>A0A2C9CD54_KUEST</name>
<evidence type="ECO:0000313" key="11">
    <source>
        <dbReference type="Proteomes" id="UP000501926"/>
    </source>
</evidence>
<dbReference type="EMBL" id="LT934425">
    <property type="protein sequence ID" value="SOH03513.1"/>
    <property type="molecule type" value="Genomic_DNA"/>
</dbReference>
<dbReference type="RefSeq" id="WP_099324339.1">
    <property type="nucleotide sequence ID" value="NZ_CP049055.1"/>
</dbReference>
<comment type="similarity">
    <text evidence="1">Belongs to the class-I fumarase family.</text>
</comment>
<organism evidence="9 10">
    <name type="scientific">Kuenenia stuttgartiensis</name>
    <dbReference type="NCBI Taxonomy" id="174633"/>
    <lineage>
        <taxon>Bacteria</taxon>
        <taxon>Pseudomonadati</taxon>
        <taxon>Planctomycetota</taxon>
        <taxon>Candidatus Brocadiia</taxon>
        <taxon>Candidatus Brocadiales</taxon>
        <taxon>Candidatus Brocadiaceae</taxon>
        <taxon>Candidatus Kuenenia</taxon>
    </lineage>
</organism>
<keyword evidence="5" id="KW-0411">Iron-sulfur</keyword>
<dbReference type="NCBIfam" id="NF004885">
    <property type="entry name" value="PRK06246.1"/>
    <property type="match status" value="1"/>
</dbReference>
<dbReference type="GO" id="GO:0008730">
    <property type="term" value="F:L(+)-tartrate dehydratase activity"/>
    <property type="evidence" value="ECO:0007669"/>
    <property type="project" value="UniProtKB-EC"/>
</dbReference>
<evidence type="ECO:0000256" key="6">
    <source>
        <dbReference type="ARBA" id="ARBA00023239"/>
    </source>
</evidence>
<evidence type="ECO:0000313" key="10">
    <source>
        <dbReference type="Proteomes" id="UP000221734"/>
    </source>
</evidence>
<dbReference type="EMBL" id="CP049055">
    <property type="protein sequence ID" value="QII10893.1"/>
    <property type="molecule type" value="Genomic_DNA"/>
</dbReference>
<reference evidence="9" key="2">
    <citation type="submission" date="2017-10" db="EMBL/GenBank/DDBJ databases">
        <authorList>
            <person name="Banno H."/>
            <person name="Chua N.-H."/>
        </authorList>
    </citation>
    <scope>NUCLEOTIDE SEQUENCE [LARGE SCALE GENOMIC DNA]</scope>
    <source>
        <strain evidence="9">Kuenenia_mbr1_ru-nijmegen</strain>
    </source>
</reference>
<dbReference type="InterPro" id="IPR051208">
    <property type="entry name" value="Class-I_Fumarase/Tartrate_DH"/>
</dbReference>
<keyword evidence="6 8" id="KW-0456">Lyase</keyword>
<dbReference type="PANTHER" id="PTHR30389">
    <property type="entry name" value="FUMARATE HYDRATASE-RELATED"/>
    <property type="match status" value="1"/>
</dbReference>
<evidence type="ECO:0000256" key="4">
    <source>
        <dbReference type="ARBA" id="ARBA00023004"/>
    </source>
</evidence>
<keyword evidence="3" id="KW-0479">Metal-binding</keyword>
<evidence type="ECO:0000256" key="2">
    <source>
        <dbReference type="ARBA" id="ARBA00022485"/>
    </source>
</evidence>
<dbReference type="Proteomes" id="UP000501926">
    <property type="component" value="Chromosome"/>
</dbReference>
<evidence type="ECO:0000256" key="3">
    <source>
        <dbReference type="ARBA" id="ARBA00022723"/>
    </source>
</evidence>
<feature type="domain" description="Fe-S hydro-lyase tartrate dehydratase alpha-type catalytic" evidence="7">
    <location>
        <begin position="14"/>
        <end position="278"/>
    </location>
</feature>
<evidence type="ECO:0000256" key="5">
    <source>
        <dbReference type="ARBA" id="ARBA00023014"/>
    </source>
</evidence>
<reference evidence="8 11" key="3">
    <citation type="submission" date="2020-02" db="EMBL/GenBank/DDBJ databases">
        <title>Newly sequenced genome of strain CSTR1 showed variability in Candidatus Kuenenia stuttgartiensis genomes.</title>
        <authorList>
            <person name="Ding C."/>
            <person name="Adrian L."/>
        </authorList>
    </citation>
    <scope>NUCLEOTIDE SEQUENCE [LARGE SCALE GENOMIC DNA]</scope>
    <source>
        <strain evidence="8 11">CSTR1</strain>
    </source>
</reference>
<dbReference type="PANTHER" id="PTHR30389:SF17">
    <property type="entry name" value="L(+)-TARTRATE DEHYDRATASE SUBUNIT ALPHA-RELATED"/>
    <property type="match status" value="1"/>
</dbReference>
<dbReference type="EC" id="4.2.1.32" evidence="8"/>
<sequence length="288" mass="30799">MGTPIRINASEISETVSRLCQDANFNLGSDVVNALALASEKEASPVAKEILSELLENSRIAHENKMPLCQDTGVAIVFLEVGENVEIAGGRLHDAVNAGVRKGYKEGFLRKSIVADPLTRVNTNDNTPAIIHTEFVPNNHLKITFMAKGGGCENMSRIAMLTPAEGREGVVHFVVETVEKAKANPCPPIIVGVGIGGTFDYAALLAKKALLRQVGSENKNPETAQLEKELLYKINHLGIGAQGLGGMITTLAVHVESHPCHIASLPVAVNIDCHSHRVKIAILGSKRL</sequence>
<dbReference type="AlphaFoldDB" id="A0A2C9CD54"/>
<keyword evidence="10" id="KW-1185">Reference proteome</keyword>
<dbReference type="OrthoDB" id="9798978at2"/>
<reference evidence="10" key="1">
    <citation type="submission" date="2017-10" db="EMBL/GenBank/DDBJ databases">
        <authorList>
            <person name="Frank J."/>
        </authorList>
    </citation>
    <scope>NUCLEOTIDE SEQUENCE [LARGE SCALE GENOMIC DNA]</scope>
</reference>
<dbReference type="GO" id="GO:0046872">
    <property type="term" value="F:metal ion binding"/>
    <property type="evidence" value="ECO:0007669"/>
    <property type="project" value="UniProtKB-KW"/>
</dbReference>
<accession>A0A2C9CD54</accession>
<evidence type="ECO:0000313" key="9">
    <source>
        <dbReference type="EMBL" id="SOH03513.1"/>
    </source>
</evidence>
<evidence type="ECO:0000256" key="1">
    <source>
        <dbReference type="ARBA" id="ARBA00008876"/>
    </source>
</evidence>
<dbReference type="KEGG" id="kst:KSMBR1_1007"/>
<dbReference type="NCBIfam" id="TIGR00722">
    <property type="entry name" value="ttdA_fumA_fumB"/>
    <property type="match status" value="1"/>
</dbReference>
<evidence type="ECO:0000313" key="8">
    <source>
        <dbReference type="EMBL" id="QII10893.1"/>
    </source>
</evidence>
<keyword evidence="2" id="KW-0004">4Fe-4S</keyword>